<dbReference type="AlphaFoldDB" id="A0A918B0N5"/>
<dbReference type="EMBL" id="BMSV01000005">
    <property type="protein sequence ID" value="GGQ10133.1"/>
    <property type="molecule type" value="Genomic_DNA"/>
</dbReference>
<reference evidence="2" key="1">
    <citation type="journal article" date="2014" name="Int. J. Syst. Evol. Microbiol.">
        <title>Complete genome sequence of Corynebacterium casei LMG S-19264T (=DSM 44701T), isolated from a smear-ripened cheese.</title>
        <authorList>
            <consortium name="US DOE Joint Genome Institute (JGI-PGF)"/>
            <person name="Walter F."/>
            <person name="Albersmeier A."/>
            <person name="Kalinowski J."/>
            <person name="Ruckert C."/>
        </authorList>
    </citation>
    <scope>NUCLEOTIDE SEQUENCE</scope>
    <source>
        <strain evidence="2">JCM 4335</strain>
    </source>
</reference>
<proteinExistence type="predicted"/>
<feature type="domain" description="TipAS antibiotic-recognition" evidence="1">
    <location>
        <begin position="6"/>
        <end position="104"/>
    </location>
</feature>
<dbReference type="SUPFAM" id="SSF89082">
    <property type="entry name" value="Antibiotic binding domain of TipA-like multidrug resistance regulators"/>
    <property type="match status" value="1"/>
</dbReference>
<name>A0A918B0N5_9ACTN</name>
<accession>A0A918B0N5</accession>
<comment type="caution">
    <text evidence="2">The sequence shown here is derived from an EMBL/GenBank/DDBJ whole genome shotgun (WGS) entry which is preliminary data.</text>
</comment>
<evidence type="ECO:0000259" key="1">
    <source>
        <dbReference type="Pfam" id="PF07739"/>
    </source>
</evidence>
<keyword evidence="3" id="KW-1185">Reference proteome</keyword>
<dbReference type="Pfam" id="PF07739">
    <property type="entry name" value="TipAS"/>
    <property type="match status" value="1"/>
</dbReference>
<sequence length="114" mass="13238">MAREQARSLSETNDWEHVDRGQVHQDWDLLYKEIAARLDDSRPGDPHIQDLVRRHFEIACRFYTPTKEAYLGMALLYAEDAPMREFHNSYHPGMVEFLGEAMKIHAEQGTGFSS</sequence>
<reference evidence="2" key="2">
    <citation type="submission" date="2020-09" db="EMBL/GenBank/DDBJ databases">
        <authorList>
            <person name="Sun Q."/>
            <person name="Ohkuma M."/>
        </authorList>
    </citation>
    <scope>NUCLEOTIDE SEQUENCE</scope>
    <source>
        <strain evidence="2">JCM 4335</strain>
    </source>
</reference>
<dbReference type="InterPro" id="IPR036244">
    <property type="entry name" value="TipA-like_antibiotic-bd"/>
</dbReference>
<organism evidence="2 3">
    <name type="scientific">Streptomyces roseolilacinus</name>
    <dbReference type="NCBI Taxonomy" id="66904"/>
    <lineage>
        <taxon>Bacteria</taxon>
        <taxon>Bacillati</taxon>
        <taxon>Actinomycetota</taxon>
        <taxon>Actinomycetes</taxon>
        <taxon>Kitasatosporales</taxon>
        <taxon>Streptomycetaceae</taxon>
        <taxon>Streptomyces</taxon>
    </lineage>
</organism>
<dbReference type="Proteomes" id="UP000654123">
    <property type="component" value="Unassembled WGS sequence"/>
</dbReference>
<dbReference type="InterPro" id="IPR012925">
    <property type="entry name" value="TipAS_dom"/>
</dbReference>
<evidence type="ECO:0000313" key="2">
    <source>
        <dbReference type="EMBL" id="GGQ10133.1"/>
    </source>
</evidence>
<dbReference type="Gene3D" id="1.10.490.50">
    <property type="entry name" value="Antibiotic binding domain of TipA-like multidrug resistance regulators"/>
    <property type="match status" value="1"/>
</dbReference>
<protein>
    <recommendedName>
        <fullName evidence="1">TipAS antibiotic-recognition domain-containing protein</fullName>
    </recommendedName>
</protein>
<evidence type="ECO:0000313" key="3">
    <source>
        <dbReference type="Proteomes" id="UP000654123"/>
    </source>
</evidence>
<gene>
    <name evidence="2" type="ORF">GCM10010249_31040</name>
</gene>